<sequence>MKHLFVLVFFLLSIHAEIPSVEELKEVIEAAGKEGLPTLPSGASQLQVTNFPKIVAAAALSNQRSKFAAVIRDTPLHIVSAYLNEANAQLIQLKEPQKKILADSVRAETFDLACKSEDFNTCFLALDYIDTQLSEYSIQKHCPLEKTMGCLYYLAKSVGSVSLPAALKDRTPEILEAANRYNHASAYLLATFPSLCVIENLTNEQPFWCTLAFEGRQRVRAYFGVPSVDVSSWVVRKAEAAIKAVQKPPTVAKPVEWHKKALQHTKFICENIKDWPETYQLAKIECDSL</sequence>
<comment type="caution">
    <text evidence="2">The sequence shown here is derived from an EMBL/GenBank/DDBJ whole genome shotgun (WGS) entry which is preliminary data.</text>
</comment>
<protein>
    <submittedName>
        <fullName evidence="2">Uncharacterized protein</fullName>
    </submittedName>
</protein>
<gene>
    <name evidence="2" type="ORF">PSACC_03624</name>
</gene>
<name>A0A2H9TFT3_9FUNG</name>
<dbReference type="EMBL" id="MTSL01000213">
    <property type="protein sequence ID" value="PJF16591.1"/>
    <property type="molecule type" value="Genomic_DNA"/>
</dbReference>
<dbReference type="Proteomes" id="UP000240830">
    <property type="component" value="Unassembled WGS sequence"/>
</dbReference>
<accession>A0A2H9TFT3</accession>
<keyword evidence="3" id="KW-1185">Reference proteome</keyword>
<feature type="chain" id="PRO_5014188770" evidence="1">
    <location>
        <begin position="17"/>
        <end position="289"/>
    </location>
</feature>
<evidence type="ECO:0000313" key="3">
    <source>
        <dbReference type="Proteomes" id="UP000240830"/>
    </source>
</evidence>
<organism evidence="2 3">
    <name type="scientific">Paramicrosporidium saccamoebae</name>
    <dbReference type="NCBI Taxonomy" id="1246581"/>
    <lineage>
        <taxon>Eukaryota</taxon>
        <taxon>Fungi</taxon>
        <taxon>Fungi incertae sedis</taxon>
        <taxon>Cryptomycota</taxon>
        <taxon>Cryptomycota incertae sedis</taxon>
        <taxon>Paramicrosporidium</taxon>
    </lineage>
</organism>
<reference evidence="2 3" key="1">
    <citation type="submission" date="2016-10" db="EMBL/GenBank/DDBJ databases">
        <title>The genome of Paramicrosporidium saccamoebae is the missing link in understanding Cryptomycota and Microsporidia evolution.</title>
        <authorList>
            <person name="Quandt C.A."/>
            <person name="Beaudet D."/>
            <person name="Corsaro D."/>
            <person name="Michel R."/>
            <person name="Corradi N."/>
            <person name="James T."/>
        </authorList>
    </citation>
    <scope>NUCLEOTIDE SEQUENCE [LARGE SCALE GENOMIC DNA]</scope>
    <source>
        <strain evidence="2 3">KSL3</strain>
    </source>
</reference>
<keyword evidence="1" id="KW-0732">Signal</keyword>
<dbReference type="AlphaFoldDB" id="A0A2H9TFT3"/>
<proteinExistence type="predicted"/>
<evidence type="ECO:0000256" key="1">
    <source>
        <dbReference type="SAM" id="SignalP"/>
    </source>
</evidence>
<feature type="signal peptide" evidence="1">
    <location>
        <begin position="1"/>
        <end position="16"/>
    </location>
</feature>
<evidence type="ECO:0000313" key="2">
    <source>
        <dbReference type="EMBL" id="PJF16591.1"/>
    </source>
</evidence>